<gene>
    <name evidence="2" type="ORF">SAMN04490178_109126</name>
</gene>
<evidence type="ECO:0000313" key="2">
    <source>
        <dbReference type="EMBL" id="SEP06735.1"/>
    </source>
</evidence>
<dbReference type="PROSITE" id="PS51819">
    <property type="entry name" value="VOC"/>
    <property type="match status" value="1"/>
</dbReference>
<name>A0A1H8UU70_9FIRM</name>
<accession>A0A1H8UU70</accession>
<proteinExistence type="predicted"/>
<dbReference type="CDD" id="cd07247">
    <property type="entry name" value="SgaA_N_like"/>
    <property type="match status" value="1"/>
</dbReference>
<organism evidence="2 3">
    <name type="scientific">Propionispora vibrioides</name>
    <dbReference type="NCBI Taxonomy" id="112903"/>
    <lineage>
        <taxon>Bacteria</taxon>
        <taxon>Bacillati</taxon>
        <taxon>Bacillota</taxon>
        <taxon>Negativicutes</taxon>
        <taxon>Selenomonadales</taxon>
        <taxon>Sporomusaceae</taxon>
        <taxon>Propionispora</taxon>
    </lineage>
</organism>
<dbReference type="InterPro" id="IPR029068">
    <property type="entry name" value="Glyas_Bleomycin-R_OHBP_Dase"/>
</dbReference>
<dbReference type="AlphaFoldDB" id="A0A1H8UU70"/>
<evidence type="ECO:0000313" key="3">
    <source>
        <dbReference type="Proteomes" id="UP000198847"/>
    </source>
</evidence>
<dbReference type="Pfam" id="PF22677">
    <property type="entry name" value="Ble-like_N"/>
    <property type="match status" value="1"/>
</dbReference>
<dbReference type="Gene3D" id="3.10.180.10">
    <property type="entry name" value="2,3-Dihydroxybiphenyl 1,2-Dioxygenase, domain 1"/>
    <property type="match status" value="1"/>
</dbReference>
<evidence type="ECO:0000259" key="1">
    <source>
        <dbReference type="PROSITE" id="PS51819"/>
    </source>
</evidence>
<dbReference type="InterPro" id="IPR052164">
    <property type="entry name" value="Anthracycline_SecMetBiosynth"/>
</dbReference>
<dbReference type="SUPFAM" id="SSF54593">
    <property type="entry name" value="Glyoxalase/Bleomycin resistance protein/Dihydroxybiphenyl dioxygenase"/>
    <property type="match status" value="1"/>
</dbReference>
<protein>
    <recommendedName>
        <fullName evidence="1">VOC domain-containing protein</fullName>
    </recommendedName>
</protein>
<reference evidence="2 3" key="1">
    <citation type="submission" date="2016-10" db="EMBL/GenBank/DDBJ databases">
        <authorList>
            <person name="de Groot N.N."/>
        </authorList>
    </citation>
    <scope>NUCLEOTIDE SEQUENCE [LARGE SCALE GENOMIC DNA]</scope>
    <source>
        <strain evidence="2 3">DSM 13305</strain>
    </source>
</reference>
<sequence>MNKLVQKRKDFFRYNGNEKSLFSYIPLVVAERETETDQHVSRSVRAMSKTVNPVVWVEIPVANMERAKLFYEAVFGWKLTVIDMGSRQMAMLPSEMESHGSGGALVKERHFVPSYAGSLVYFSVNDIPGTLAGVVLHGGKELIPKTSIGEYGFCAYFEDSEGNRIGLHTL</sequence>
<dbReference type="InterPro" id="IPR037523">
    <property type="entry name" value="VOC_core"/>
</dbReference>
<keyword evidence="3" id="KW-1185">Reference proteome</keyword>
<feature type="domain" description="VOC" evidence="1">
    <location>
        <begin position="53"/>
        <end position="170"/>
    </location>
</feature>
<dbReference type="PANTHER" id="PTHR33993">
    <property type="entry name" value="GLYOXALASE-RELATED"/>
    <property type="match status" value="1"/>
</dbReference>
<dbReference type="PANTHER" id="PTHR33993:SF2">
    <property type="entry name" value="VOC DOMAIN-CONTAINING PROTEIN"/>
    <property type="match status" value="1"/>
</dbReference>
<dbReference type="InterPro" id="IPR053863">
    <property type="entry name" value="Glyoxy/Ble-like_N"/>
</dbReference>
<dbReference type="EMBL" id="FODY01000009">
    <property type="protein sequence ID" value="SEP06735.1"/>
    <property type="molecule type" value="Genomic_DNA"/>
</dbReference>
<dbReference type="Proteomes" id="UP000198847">
    <property type="component" value="Unassembled WGS sequence"/>
</dbReference>
<dbReference type="STRING" id="112903.SAMN04490178_109126"/>